<dbReference type="KEGG" id="smon:AWR27_15055"/>
<accession>A0A1P9WYU2</accession>
<dbReference type="STRING" id="1178516.AWR27_15055"/>
<dbReference type="AlphaFoldDB" id="A0A1P9WYU2"/>
<sequence>MRVSFICYSDDQAGELYKSIPIMFTSLRSLLAVTALCLLSLSGCKRDEVDPTKGFSNNIQNIISEDDINKLRSRGMLINEGSQPPNIEGVFISAPHTLVSPYDGDSYKVGDTFTDLVLRFSAQNNADQSAKVDLKTGTSTTGSGIGGFISGNGNKFTFFAEIDLKSGSATAKQVRIFSGEVTADGIKDFYTTLLMKSKTDPNDELIPVGAARVIKDGNSLASKRSTFRKAADEVAKPDESVR</sequence>
<protein>
    <submittedName>
        <fullName evidence="1">Uncharacterized protein</fullName>
    </submittedName>
</protein>
<evidence type="ECO:0000313" key="1">
    <source>
        <dbReference type="EMBL" id="AQG80523.1"/>
    </source>
</evidence>
<evidence type="ECO:0000313" key="2">
    <source>
        <dbReference type="Proteomes" id="UP000187941"/>
    </source>
</evidence>
<proteinExistence type="predicted"/>
<dbReference type="EMBL" id="CP014263">
    <property type="protein sequence ID" value="AQG80523.1"/>
    <property type="molecule type" value="Genomic_DNA"/>
</dbReference>
<name>A0A1P9WYU2_9BACT</name>
<keyword evidence="2" id="KW-1185">Reference proteome</keyword>
<dbReference type="Proteomes" id="UP000187941">
    <property type="component" value="Chromosome"/>
</dbReference>
<gene>
    <name evidence="1" type="ORF">AWR27_15055</name>
</gene>
<organism evidence="1 2">
    <name type="scientific">Spirosoma montaniterrae</name>
    <dbReference type="NCBI Taxonomy" id="1178516"/>
    <lineage>
        <taxon>Bacteria</taxon>
        <taxon>Pseudomonadati</taxon>
        <taxon>Bacteroidota</taxon>
        <taxon>Cytophagia</taxon>
        <taxon>Cytophagales</taxon>
        <taxon>Cytophagaceae</taxon>
        <taxon>Spirosoma</taxon>
    </lineage>
</organism>
<reference evidence="1 2" key="1">
    <citation type="submission" date="2016-01" db="EMBL/GenBank/DDBJ databases">
        <authorList>
            <person name="Oliw E.H."/>
        </authorList>
    </citation>
    <scope>NUCLEOTIDE SEQUENCE [LARGE SCALE GENOMIC DNA]</scope>
    <source>
        <strain evidence="1 2">DY10</strain>
    </source>
</reference>